<comment type="caution">
    <text evidence="3">The sequence shown here is derived from an EMBL/GenBank/DDBJ whole genome shotgun (WGS) entry which is preliminary data.</text>
</comment>
<accession>A0A833GY46</accession>
<dbReference type="EMBL" id="WBUI01000028">
    <property type="protein sequence ID" value="KAB2929658.1"/>
    <property type="molecule type" value="Genomic_DNA"/>
</dbReference>
<sequence length="320" mass="36212">MCSFRPSAMRTSIISYRPIRFSTPDRLESGFMANRCNQQNNRDVDRSEASGRLKGGRVALFLFLLSSFFVITACQEEGGSTGLFEASVLYSKVEAAIMRTDPTTYGFEIDTIRKGESVKVLKRTDKKSRIGQTEDYWYFVQKDNNLKGWVYGGTLSRIPTGEAEEVVDAPDLVVVQANLPGIWWELNADGSTGYRRLEFIPAGAEEKKKEEEPKKDDLAVPGVEENKEVILAENGKFQYFFGKNPGVILEYKIDPKTRRVTLNQESPVGQQFEIIDLGEEFRMTSAKGDKKFTFKKGFETEEEKDVEEKPASEEQAKENP</sequence>
<dbReference type="AlphaFoldDB" id="A0A833GY46"/>
<dbReference type="Gene3D" id="2.30.30.40">
    <property type="entry name" value="SH3 Domains"/>
    <property type="match status" value="1"/>
</dbReference>
<evidence type="ECO:0000313" key="4">
    <source>
        <dbReference type="Proteomes" id="UP000460298"/>
    </source>
</evidence>
<dbReference type="InterPro" id="IPR003646">
    <property type="entry name" value="SH3-like_bac-type"/>
</dbReference>
<dbReference type="Pfam" id="PF08239">
    <property type="entry name" value="SH3_3"/>
    <property type="match status" value="1"/>
</dbReference>
<dbReference type="Proteomes" id="UP000460298">
    <property type="component" value="Unassembled WGS sequence"/>
</dbReference>
<reference evidence="3 4" key="1">
    <citation type="submission" date="2019-10" db="EMBL/GenBank/DDBJ databases">
        <title>Extracellular Electron Transfer in a Candidatus Methanoperedens spp. Enrichment Culture.</title>
        <authorList>
            <person name="Berger S."/>
            <person name="Rangel Shaw D."/>
            <person name="Berben T."/>
            <person name="In 'T Zandt M."/>
            <person name="Frank J."/>
            <person name="Reimann J."/>
            <person name="Jetten M.S.M."/>
            <person name="Welte C.U."/>
        </authorList>
    </citation>
    <scope>NUCLEOTIDE SEQUENCE [LARGE SCALE GENOMIC DNA]</scope>
    <source>
        <strain evidence="3">SB12</strain>
    </source>
</reference>
<evidence type="ECO:0000313" key="3">
    <source>
        <dbReference type="EMBL" id="KAB2929658.1"/>
    </source>
</evidence>
<dbReference type="PROSITE" id="PS51781">
    <property type="entry name" value="SH3B"/>
    <property type="match status" value="1"/>
</dbReference>
<feature type="domain" description="SH3b" evidence="2">
    <location>
        <begin position="86"/>
        <end position="159"/>
    </location>
</feature>
<protein>
    <submittedName>
        <fullName evidence="3">SH3 domain-containing protein</fullName>
    </submittedName>
</protein>
<feature type="region of interest" description="Disordered" evidence="1">
    <location>
        <begin position="292"/>
        <end position="320"/>
    </location>
</feature>
<feature type="compositionally biased region" description="Basic and acidic residues" evidence="1">
    <location>
        <begin position="306"/>
        <end position="320"/>
    </location>
</feature>
<evidence type="ECO:0000256" key="1">
    <source>
        <dbReference type="SAM" id="MobiDB-lite"/>
    </source>
</evidence>
<evidence type="ECO:0000259" key="2">
    <source>
        <dbReference type="PROSITE" id="PS51781"/>
    </source>
</evidence>
<gene>
    <name evidence="3" type="ORF">F9K24_19320</name>
</gene>
<organism evidence="3 4">
    <name type="scientific">Leptonema illini</name>
    <dbReference type="NCBI Taxonomy" id="183"/>
    <lineage>
        <taxon>Bacteria</taxon>
        <taxon>Pseudomonadati</taxon>
        <taxon>Spirochaetota</taxon>
        <taxon>Spirochaetia</taxon>
        <taxon>Leptospirales</taxon>
        <taxon>Leptospiraceae</taxon>
        <taxon>Leptonema</taxon>
    </lineage>
</organism>
<name>A0A833GY46_9LEPT</name>
<proteinExistence type="predicted"/>